<proteinExistence type="inferred from homology"/>
<dbReference type="PRINTS" id="PR00081">
    <property type="entry name" value="GDHRDH"/>
</dbReference>
<name>A0AA39JVP2_ARMTA</name>
<keyword evidence="5" id="KW-1185">Reference proteome</keyword>
<dbReference type="PANTHER" id="PTHR42879">
    <property type="entry name" value="3-OXOACYL-(ACYL-CARRIER-PROTEIN) REDUCTASE"/>
    <property type="match status" value="1"/>
</dbReference>
<dbReference type="InterPro" id="IPR050259">
    <property type="entry name" value="SDR"/>
</dbReference>
<evidence type="ECO:0000256" key="2">
    <source>
        <dbReference type="ARBA" id="ARBA00012948"/>
    </source>
</evidence>
<dbReference type="SUPFAM" id="SSF51735">
    <property type="entry name" value="NAD(P)-binding Rossmann-fold domains"/>
    <property type="match status" value="1"/>
</dbReference>
<protein>
    <recommendedName>
        <fullName evidence="2">3-oxoacyl-[acyl-carrier-protein] reductase</fullName>
        <ecNumber evidence="2">1.1.1.100</ecNumber>
    </recommendedName>
</protein>
<dbReference type="GO" id="GO:0004316">
    <property type="term" value="F:3-oxoacyl-[acyl-carrier-protein] reductase (NADPH) activity"/>
    <property type="evidence" value="ECO:0007669"/>
    <property type="project" value="UniProtKB-EC"/>
</dbReference>
<sequence length="277" mass="29538">MAVALVTCSTQGVGRAIALRLADDGFDVAVNDLTSRATVLEALVCEITLKGRRSCAVLGDASSEADVQKMISSTVEELGSLDVMVANAGVCVTKSILSTSSEEWNRIAAINSHDTFLCHKYAAKQMQDQGRGLRIIGASSIAGKRGPPISAACRSSKLSAHDIGGRDARLTCALSSSQAPKFSRYGVTINAYAPAPTDTEMRKKVVGIGKTLTGDWKRAHEKDRSGAPADIASMVSYLASKEAHFAVTGHLNVMYHCYETIVFLSFQMSVNGRSWCK</sequence>
<accession>A0AA39JVP2</accession>
<evidence type="ECO:0000313" key="4">
    <source>
        <dbReference type="EMBL" id="KAK0449669.1"/>
    </source>
</evidence>
<dbReference type="Proteomes" id="UP001175211">
    <property type="component" value="Unassembled WGS sequence"/>
</dbReference>
<comment type="caution">
    <text evidence="4">The sequence shown here is derived from an EMBL/GenBank/DDBJ whole genome shotgun (WGS) entry which is preliminary data.</text>
</comment>
<dbReference type="InterPro" id="IPR002347">
    <property type="entry name" value="SDR_fam"/>
</dbReference>
<evidence type="ECO:0000313" key="5">
    <source>
        <dbReference type="Proteomes" id="UP001175211"/>
    </source>
</evidence>
<comment type="similarity">
    <text evidence="1">Belongs to the short-chain dehydrogenases/reductases (SDR) family.</text>
</comment>
<evidence type="ECO:0000256" key="3">
    <source>
        <dbReference type="ARBA" id="ARBA00048508"/>
    </source>
</evidence>
<reference evidence="4" key="1">
    <citation type="submission" date="2023-06" db="EMBL/GenBank/DDBJ databases">
        <authorList>
            <consortium name="Lawrence Berkeley National Laboratory"/>
            <person name="Ahrendt S."/>
            <person name="Sahu N."/>
            <person name="Indic B."/>
            <person name="Wong-Bajracharya J."/>
            <person name="Merenyi Z."/>
            <person name="Ke H.-M."/>
            <person name="Monk M."/>
            <person name="Kocsube S."/>
            <person name="Drula E."/>
            <person name="Lipzen A."/>
            <person name="Balint B."/>
            <person name="Henrissat B."/>
            <person name="Andreopoulos B."/>
            <person name="Martin F.M."/>
            <person name="Harder C.B."/>
            <person name="Rigling D."/>
            <person name="Ford K.L."/>
            <person name="Foster G.D."/>
            <person name="Pangilinan J."/>
            <person name="Papanicolaou A."/>
            <person name="Barry K."/>
            <person name="LaButti K."/>
            <person name="Viragh M."/>
            <person name="Koriabine M."/>
            <person name="Yan M."/>
            <person name="Riley R."/>
            <person name="Champramary S."/>
            <person name="Plett K.L."/>
            <person name="Tsai I.J."/>
            <person name="Slot J."/>
            <person name="Sipos G."/>
            <person name="Plett J."/>
            <person name="Nagy L.G."/>
            <person name="Grigoriev I.V."/>
        </authorList>
    </citation>
    <scope>NUCLEOTIDE SEQUENCE</scope>
    <source>
        <strain evidence="4">CCBAS 213</strain>
    </source>
</reference>
<dbReference type="GeneID" id="85366996"/>
<comment type="catalytic activity">
    <reaction evidence="3">
        <text>a (3R)-hydroxyacyl-[ACP] + NADP(+) = a 3-oxoacyl-[ACP] + NADPH + H(+)</text>
        <dbReference type="Rhea" id="RHEA:17397"/>
        <dbReference type="Rhea" id="RHEA-COMP:9916"/>
        <dbReference type="Rhea" id="RHEA-COMP:9945"/>
        <dbReference type="ChEBI" id="CHEBI:15378"/>
        <dbReference type="ChEBI" id="CHEBI:57783"/>
        <dbReference type="ChEBI" id="CHEBI:58349"/>
        <dbReference type="ChEBI" id="CHEBI:78776"/>
        <dbReference type="ChEBI" id="CHEBI:78827"/>
        <dbReference type="EC" id="1.1.1.100"/>
    </reaction>
</comment>
<dbReference type="Gene3D" id="3.40.50.720">
    <property type="entry name" value="NAD(P)-binding Rossmann-like Domain"/>
    <property type="match status" value="1"/>
</dbReference>
<dbReference type="EC" id="1.1.1.100" evidence="2"/>
<dbReference type="AlphaFoldDB" id="A0AA39JVP2"/>
<organism evidence="4 5">
    <name type="scientific">Armillaria tabescens</name>
    <name type="common">Ringless honey mushroom</name>
    <name type="synonym">Agaricus tabescens</name>
    <dbReference type="NCBI Taxonomy" id="1929756"/>
    <lineage>
        <taxon>Eukaryota</taxon>
        <taxon>Fungi</taxon>
        <taxon>Dikarya</taxon>
        <taxon>Basidiomycota</taxon>
        <taxon>Agaricomycotina</taxon>
        <taxon>Agaricomycetes</taxon>
        <taxon>Agaricomycetidae</taxon>
        <taxon>Agaricales</taxon>
        <taxon>Marasmiineae</taxon>
        <taxon>Physalacriaceae</taxon>
        <taxon>Desarmillaria</taxon>
    </lineage>
</organism>
<dbReference type="Pfam" id="PF13561">
    <property type="entry name" value="adh_short_C2"/>
    <property type="match status" value="1"/>
</dbReference>
<dbReference type="RefSeq" id="XP_060326961.1">
    <property type="nucleotide sequence ID" value="XM_060483448.1"/>
</dbReference>
<dbReference type="PANTHER" id="PTHR42879:SF2">
    <property type="entry name" value="3-OXOACYL-[ACYL-CARRIER-PROTEIN] REDUCTASE FABG"/>
    <property type="match status" value="1"/>
</dbReference>
<evidence type="ECO:0000256" key="1">
    <source>
        <dbReference type="ARBA" id="ARBA00006484"/>
    </source>
</evidence>
<dbReference type="EMBL" id="JAUEPS010000038">
    <property type="protein sequence ID" value="KAK0449669.1"/>
    <property type="molecule type" value="Genomic_DNA"/>
</dbReference>
<dbReference type="InterPro" id="IPR036291">
    <property type="entry name" value="NAD(P)-bd_dom_sf"/>
</dbReference>
<gene>
    <name evidence="4" type="ORF">EV420DRAFT_781794</name>
</gene>